<gene>
    <name evidence="2" type="ORF">TCIL3000_0_46490</name>
</gene>
<feature type="region of interest" description="Disordered" evidence="1">
    <location>
        <begin position="1"/>
        <end position="23"/>
    </location>
</feature>
<name>F9W9R0_TRYCI</name>
<dbReference type="Proteomes" id="UP000000702">
    <property type="component" value="Unassembled WGS sequence"/>
</dbReference>
<protein>
    <submittedName>
        <fullName evidence="2">WGS project CAEQ00000000 data, annotated contig 1888</fullName>
    </submittedName>
</protein>
<sequence length="171" mass="19385">MKTTPMHKTQTQQKKAGHCDGSRRRVLDSLKEQPTRQLNSVFNNYHKCMEKKKSNSEEMRKKTTEKTFDTSSSLSLPPSHRCKRKVPLLFPKKKKCALSYICASLRARIHVSAYLSPSICVCVCACVCVQGLRSATSLQFCLPYSPISSPPLPPIRIVRCFDLFCAHFAFI</sequence>
<reference evidence="2 3" key="2">
    <citation type="journal article" date="2012" name="Proc. Natl. Acad. Sci. U.S.A.">
        <title>Antigenic diversity is generated by distinct evolutionary mechanisms in African trypanosome species.</title>
        <authorList>
            <person name="Jackson A.P."/>
            <person name="Berry A."/>
            <person name="Aslett M."/>
            <person name="Allison H.C."/>
            <person name="Burton P."/>
            <person name="Vavrova-Anderson J."/>
            <person name="Brown R."/>
            <person name="Browne H."/>
            <person name="Corton N."/>
            <person name="Hauser H."/>
            <person name="Gamble J."/>
            <person name="Gilderthorp R."/>
            <person name="Marcello L."/>
            <person name="McQuillan J."/>
            <person name="Otto T.D."/>
            <person name="Quail M.A."/>
            <person name="Sanders M.J."/>
            <person name="van Tonder A."/>
            <person name="Ginger M.L."/>
            <person name="Field M.C."/>
            <person name="Barry J.D."/>
            <person name="Hertz-Fowler C."/>
            <person name="Berriman M."/>
        </authorList>
    </citation>
    <scope>NUCLEOTIDE SEQUENCE [LARGE SCALE GENOMIC DNA]</scope>
    <source>
        <strain evidence="2 3">IL3000</strain>
    </source>
</reference>
<organism evidence="2 3">
    <name type="scientific">Trypanosoma congolense (strain IL3000)</name>
    <dbReference type="NCBI Taxonomy" id="1068625"/>
    <lineage>
        <taxon>Eukaryota</taxon>
        <taxon>Discoba</taxon>
        <taxon>Euglenozoa</taxon>
        <taxon>Kinetoplastea</taxon>
        <taxon>Metakinetoplastina</taxon>
        <taxon>Trypanosomatida</taxon>
        <taxon>Trypanosomatidae</taxon>
        <taxon>Trypanosoma</taxon>
        <taxon>Nannomonas</taxon>
    </lineage>
</organism>
<dbReference type="AlphaFoldDB" id="F9W9R0"/>
<proteinExistence type="predicted"/>
<evidence type="ECO:0000256" key="1">
    <source>
        <dbReference type="SAM" id="MobiDB-lite"/>
    </source>
</evidence>
<reference evidence="3" key="1">
    <citation type="submission" date="2011-07" db="EMBL/GenBank/DDBJ databases">
        <title>Divergent evolution of antigenic variation in African trypanosomes.</title>
        <authorList>
            <person name="Jackson A.P."/>
            <person name="Berry A."/>
            <person name="Allison H.C."/>
            <person name="Burton P."/>
            <person name="Anderson J."/>
            <person name="Aslett M."/>
            <person name="Brown R."/>
            <person name="Corton N."/>
            <person name="Harris D."/>
            <person name="Hauser H."/>
            <person name="Gamble J."/>
            <person name="Gilderthorp R."/>
            <person name="McQuillan J."/>
            <person name="Quail M.A."/>
            <person name="Sanders M."/>
            <person name="Van Tonder A."/>
            <person name="Ginger M.L."/>
            <person name="Donelson J.E."/>
            <person name="Field M.C."/>
            <person name="Barry J.D."/>
            <person name="Berriman M."/>
            <person name="Hertz-Fowler C."/>
        </authorList>
    </citation>
    <scope>NUCLEOTIDE SEQUENCE [LARGE SCALE GENOMIC DNA]</scope>
    <source>
        <strain evidence="3">IL3000</strain>
    </source>
</reference>
<evidence type="ECO:0000313" key="2">
    <source>
        <dbReference type="EMBL" id="CCD13965.1"/>
    </source>
</evidence>
<feature type="compositionally biased region" description="Polar residues" evidence="1">
    <location>
        <begin position="1"/>
        <end position="14"/>
    </location>
</feature>
<evidence type="ECO:0000313" key="3">
    <source>
        <dbReference type="Proteomes" id="UP000000702"/>
    </source>
</evidence>
<comment type="caution">
    <text evidence="2">The sequence shown here is derived from an EMBL/GenBank/DDBJ whole genome shotgun (WGS) entry which is preliminary data.</text>
</comment>
<feature type="compositionally biased region" description="Basic and acidic residues" evidence="1">
    <location>
        <begin position="51"/>
        <end position="68"/>
    </location>
</feature>
<feature type="region of interest" description="Disordered" evidence="1">
    <location>
        <begin position="51"/>
        <end position="76"/>
    </location>
</feature>
<dbReference type="VEuPathDB" id="TriTrypDB:TcIL3000_0_46490"/>
<keyword evidence="3" id="KW-1185">Reference proteome</keyword>
<dbReference type="EMBL" id="CAEQ01001339">
    <property type="protein sequence ID" value="CCD13965.1"/>
    <property type="molecule type" value="Genomic_DNA"/>
</dbReference>
<accession>F9W9R0</accession>